<gene>
    <name evidence="1" type="ORF">Pen02_81870</name>
</gene>
<reference evidence="1 2" key="1">
    <citation type="submission" date="2021-01" db="EMBL/GenBank/DDBJ databases">
        <title>Whole genome shotgun sequence of Plantactinospora endophytica NBRC 110450.</title>
        <authorList>
            <person name="Komaki H."/>
            <person name="Tamura T."/>
        </authorList>
    </citation>
    <scope>NUCLEOTIDE SEQUENCE [LARGE SCALE GENOMIC DNA]</scope>
    <source>
        <strain evidence="1 2">NBRC 110450</strain>
    </source>
</reference>
<evidence type="ECO:0000313" key="1">
    <source>
        <dbReference type="EMBL" id="GIG93251.1"/>
    </source>
</evidence>
<proteinExistence type="predicted"/>
<name>A0ABQ4EEV3_9ACTN</name>
<evidence type="ECO:0008006" key="3">
    <source>
        <dbReference type="Google" id="ProtNLM"/>
    </source>
</evidence>
<protein>
    <recommendedName>
        <fullName evidence="3">ANTAR domain-containing protein</fullName>
    </recommendedName>
</protein>
<evidence type="ECO:0000313" key="2">
    <source>
        <dbReference type="Proteomes" id="UP000646749"/>
    </source>
</evidence>
<organism evidence="1 2">
    <name type="scientific">Plantactinospora endophytica</name>
    <dbReference type="NCBI Taxonomy" id="673535"/>
    <lineage>
        <taxon>Bacteria</taxon>
        <taxon>Bacillati</taxon>
        <taxon>Actinomycetota</taxon>
        <taxon>Actinomycetes</taxon>
        <taxon>Micromonosporales</taxon>
        <taxon>Micromonosporaceae</taxon>
        <taxon>Plantactinospora</taxon>
    </lineage>
</organism>
<dbReference type="RefSeq" id="WP_203871539.1">
    <property type="nucleotide sequence ID" value="NZ_BONW01000056.1"/>
</dbReference>
<accession>A0ABQ4EEV3</accession>
<dbReference type="Proteomes" id="UP000646749">
    <property type="component" value="Unassembled WGS sequence"/>
</dbReference>
<comment type="caution">
    <text evidence="1">The sequence shown here is derived from an EMBL/GenBank/DDBJ whole genome shotgun (WGS) entry which is preliminary data.</text>
</comment>
<sequence>MYWTEDRRRFERLVEALSGRADAQAEAEMGAPLDPRLEDSLVDVMAGEEQLGLETLCVNALDYRVRLTGEEYAVITDLARRWDLDLRVIGDLIGLVILDDVSEGS</sequence>
<keyword evidence="2" id="KW-1185">Reference proteome</keyword>
<dbReference type="EMBL" id="BONW01000056">
    <property type="protein sequence ID" value="GIG93251.1"/>
    <property type="molecule type" value="Genomic_DNA"/>
</dbReference>